<proteinExistence type="inferred from homology"/>
<dbReference type="CDD" id="cd02440">
    <property type="entry name" value="AdoMet_MTases"/>
    <property type="match status" value="1"/>
</dbReference>
<dbReference type="PANTHER" id="PTHR43667:SF1">
    <property type="entry name" value="CYCLOPROPANE-FATTY-ACYL-PHOSPHOLIPID SYNTHASE"/>
    <property type="match status" value="1"/>
</dbReference>
<dbReference type="Gene3D" id="3.40.50.150">
    <property type="entry name" value="Vaccinia Virus protein VP39"/>
    <property type="match status" value="1"/>
</dbReference>
<comment type="similarity">
    <text evidence="1">Belongs to the CFA/CMAS family.</text>
</comment>
<dbReference type="InterPro" id="IPR029063">
    <property type="entry name" value="SAM-dependent_MTases_sf"/>
</dbReference>
<keyword evidence="4" id="KW-0949">S-adenosyl-L-methionine</keyword>
<dbReference type="NCBIfam" id="NF008686">
    <property type="entry name" value="PRK11705.1"/>
    <property type="match status" value="1"/>
</dbReference>
<keyword evidence="5" id="KW-0443">Lipid metabolism</keyword>
<dbReference type="PANTHER" id="PTHR43667">
    <property type="entry name" value="CYCLOPROPANE-FATTY-ACYL-PHOSPHOLIPID SYNTHASE"/>
    <property type="match status" value="1"/>
</dbReference>
<evidence type="ECO:0000256" key="5">
    <source>
        <dbReference type="ARBA" id="ARBA00023098"/>
    </source>
</evidence>
<organism evidence="6 7">
    <name type="scientific">Desulfofustis limnaeus</name>
    <dbReference type="NCBI Taxonomy" id="2740163"/>
    <lineage>
        <taxon>Bacteria</taxon>
        <taxon>Pseudomonadati</taxon>
        <taxon>Thermodesulfobacteriota</taxon>
        <taxon>Desulfobulbia</taxon>
        <taxon>Desulfobulbales</taxon>
        <taxon>Desulfocapsaceae</taxon>
        <taxon>Desulfofustis</taxon>
    </lineage>
</organism>
<keyword evidence="2" id="KW-0489">Methyltransferase</keyword>
<name>A0ABN6MBK0_9BACT</name>
<reference evidence="6 7" key="1">
    <citation type="submission" date="2022-01" db="EMBL/GenBank/DDBJ databases">
        <title>Desulfofustis limnae sp. nov., a novel mesophilic sulfate-reducing bacterium isolated from marsh soil.</title>
        <authorList>
            <person name="Watanabe M."/>
            <person name="Takahashi A."/>
            <person name="Kojima H."/>
            <person name="Fukui M."/>
        </authorList>
    </citation>
    <scope>NUCLEOTIDE SEQUENCE [LARGE SCALE GENOMIC DNA]</scope>
    <source>
        <strain evidence="6 7">PPLL</strain>
    </source>
</reference>
<accession>A0ABN6MBK0</accession>
<keyword evidence="7" id="KW-1185">Reference proteome</keyword>
<evidence type="ECO:0000256" key="1">
    <source>
        <dbReference type="ARBA" id="ARBA00010815"/>
    </source>
</evidence>
<sequence>MATMRRIIRSMAQRYLGNLFEKADIAVDGQRPWDIRINDQRFYETVVAGGSLALGESYMDGWWDCQALNQFFYRLLKQGIDRTYCQKFPALIGKMKALLCNRQNRRRAFQVGERHYDAGNDLFALMLDSSLTYSCGYWRRAETLEHAQQAKLDLICRKLNLQPGMRLLDIGCGWGSLALFAARNYGVEVVGLTVSEEQAHLARERCAGLPVEIRLQDYRELDTTFDAIASVGMFEHVGYKNYRAFMRVVQRCLAGDGLFLLHTIGANSSVRCCDPWFDKYIFPNGMLPSIRQLGAAIEPLFIMEDWQNLGVDYEKTVLSWYRNFEANWERIKRRYSERFYRMWRYYLLSVAGGFRARHIQVWQLVLAHHGTSRGYRSIRCPQCVA</sequence>
<dbReference type="PIRSF" id="PIRSF003085">
    <property type="entry name" value="CMAS"/>
    <property type="match status" value="1"/>
</dbReference>
<keyword evidence="3" id="KW-0808">Transferase</keyword>
<evidence type="ECO:0000256" key="3">
    <source>
        <dbReference type="ARBA" id="ARBA00022679"/>
    </source>
</evidence>
<dbReference type="Proteomes" id="UP000830055">
    <property type="component" value="Chromosome"/>
</dbReference>
<gene>
    <name evidence="6" type="primary">cfa_2</name>
    <name evidence="6" type="ORF">DPPLL_37200</name>
</gene>
<dbReference type="InterPro" id="IPR003333">
    <property type="entry name" value="CMAS"/>
</dbReference>
<dbReference type="InterPro" id="IPR050723">
    <property type="entry name" value="CFA/CMAS"/>
</dbReference>
<evidence type="ECO:0000256" key="2">
    <source>
        <dbReference type="ARBA" id="ARBA00022603"/>
    </source>
</evidence>
<evidence type="ECO:0000313" key="6">
    <source>
        <dbReference type="EMBL" id="BDD89355.1"/>
    </source>
</evidence>
<protein>
    <submittedName>
        <fullName evidence="6">Cyclopropane-fatty-acyl-phospholipid synthase</fullName>
    </submittedName>
</protein>
<dbReference type="EMBL" id="AP025516">
    <property type="protein sequence ID" value="BDD89355.1"/>
    <property type="molecule type" value="Genomic_DNA"/>
</dbReference>
<evidence type="ECO:0000256" key="4">
    <source>
        <dbReference type="ARBA" id="ARBA00022691"/>
    </source>
</evidence>
<dbReference type="SUPFAM" id="SSF53335">
    <property type="entry name" value="S-adenosyl-L-methionine-dependent methyltransferases"/>
    <property type="match status" value="1"/>
</dbReference>
<evidence type="ECO:0000313" key="7">
    <source>
        <dbReference type="Proteomes" id="UP000830055"/>
    </source>
</evidence>
<dbReference type="Pfam" id="PF02353">
    <property type="entry name" value="CMAS"/>
    <property type="match status" value="1"/>
</dbReference>